<accession>A0ABX2TJI5</accession>
<dbReference type="RefSeq" id="WP_180286206.1">
    <property type="nucleotide sequence ID" value="NZ_JABFDB010000040.1"/>
</dbReference>
<protein>
    <submittedName>
        <fullName evidence="1">Uncharacterized protein</fullName>
    </submittedName>
</protein>
<keyword evidence="2" id="KW-1185">Reference proteome</keyword>
<dbReference type="Proteomes" id="UP000584642">
    <property type="component" value="Unassembled WGS sequence"/>
</dbReference>
<evidence type="ECO:0000313" key="1">
    <source>
        <dbReference type="EMBL" id="NYZ24433.1"/>
    </source>
</evidence>
<evidence type="ECO:0000313" key="2">
    <source>
        <dbReference type="Proteomes" id="UP000584642"/>
    </source>
</evidence>
<gene>
    <name evidence="1" type="ORF">HND93_32415</name>
</gene>
<proteinExistence type="predicted"/>
<dbReference type="EMBL" id="JABFDB010000040">
    <property type="protein sequence ID" value="NYZ24433.1"/>
    <property type="molecule type" value="Genomic_DNA"/>
</dbReference>
<comment type="caution">
    <text evidence="1">The sequence shown here is derived from an EMBL/GenBank/DDBJ whole genome shotgun (WGS) entry which is preliminary data.</text>
</comment>
<name>A0ABX2TJI5_9PROT</name>
<organism evidence="1 2">
    <name type="scientific">Azospirillum oleiclasticum</name>
    <dbReference type="NCBI Taxonomy" id="2735135"/>
    <lineage>
        <taxon>Bacteria</taxon>
        <taxon>Pseudomonadati</taxon>
        <taxon>Pseudomonadota</taxon>
        <taxon>Alphaproteobacteria</taxon>
        <taxon>Rhodospirillales</taxon>
        <taxon>Azospirillaceae</taxon>
        <taxon>Azospirillum</taxon>
    </lineage>
</organism>
<sequence length="79" mass="8460">MPIRFEERKAVFDGDCTLEEAMTLAEWLETGPAAADLSACTGLHTALLQLLLAGGVRLDAPPADPFLARWVAPLLPTGR</sequence>
<reference evidence="1 2" key="1">
    <citation type="submission" date="2020-05" db="EMBL/GenBank/DDBJ databases">
        <title>Azospirillum oleiclasticum sp. nov, a nitrogen-fixing and heavy crude oil-emulsifying bacterium isolated from the crude oil of Yumen Oilfield.</title>
        <authorList>
            <person name="Wu D."/>
            <person name="Cai M."/>
            <person name="Zhang X."/>
        </authorList>
    </citation>
    <scope>NUCLEOTIDE SEQUENCE [LARGE SCALE GENOMIC DNA]</scope>
    <source>
        <strain evidence="1 2">ROY-1-1-2</strain>
    </source>
</reference>